<keyword evidence="3" id="KW-1185">Reference proteome</keyword>
<feature type="non-terminal residue" evidence="2">
    <location>
        <position position="126"/>
    </location>
</feature>
<name>A0ABU6RJW6_9FABA</name>
<dbReference type="Proteomes" id="UP001341840">
    <property type="component" value="Unassembled WGS sequence"/>
</dbReference>
<evidence type="ECO:0000313" key="2">
    <source>
        <dbReference type="EMBL" id="MED6124386.1"/>
    </source>
</evidence>
<gene>
    <name evidence="2" type="ORF">PIB30_058484</name>
</gene>
<evidence type="ECO:0000313" key="3">
    <source>
        <dbReference type="Proteomes" id="UP001341840"/>
    </source>
</evidence>
<proteinExistence type="predicted"/>
<accession>A0ABU6RJW6</accession>
<feature type="compositionally biased region" description="Basic and acidic residues" evidence="1">
    <location>
        <begin position="86"/>
        <end position="103"/>
    </location>
</feature>
<protein>
    <submittedName>
        <fullName evidence="2">Uncharacterized protein</fullName>
    </submittedName>
</protein>
<feature type="compositionally biased region" description="Basic residues" evidence="1">
    <location>
        <begin position="45"/>
        <end position="54"/>
    </location>
</feature>
<evidence type="ECO:0000256" key="1">
    <source>
        <dbReference type="SAM" id="MobiDB-lite"/>
    </source>
</evidence>
<feature type="compositionally biased region" description="Polar residues" evidence="1">
    <location>
        <begin position="25"/>
        <end position="38"/>
    </location>
</feature>
<sequence length="126" mass="13705">MSTRSPDHQIEKPNVDDNGCAAPSRTGTNKGNRLNHIQTCPIGSLRKKNKKTKKEKKEEAATQQNRIYLYKLASGEAELQPDDGDATGRDGDDAEPDDARELPGGDAELDEGEEAPEDDAEPVAME</sequence>
<reference evidence="2 3" key="1">
    <citation type="journal article" date="2023" name="Plants (Basel)">
        <title>Bridging the Gap: Combining Genomics and Transcriptomics Approaches to Understand Stylosanthes scabra, an Orphan Legume from the Brazilian Caatinga.</title>
        <authorList>
            <person name="Ferreira-Neto J.R.C."/>
            <person name="da Silva M.D."/>
            <person name="Binneck E."/>
            <person name="de Melo N.F."/>
            <person name="da Silva R.H."/>
            <person name="de Melo A.L.T.M."/>
            <person name="Pandolfi V."/>
            <person name="Bustamante F.O."/>
            <person name="Brasileiro-Vidal A.C."/>
            <person name="Benko-Iseppon A.M."/>
        </authorList>
    </citation>
    <scope>NUCLEOTIDE SEQUENCE [LARGE SCALE GENOMIC DNA]</scope>
    <source>
        <tissue evidence="2">Leaves</tissue>
    </source>
</reference>
<feature type="compositionally biased region" description="Basic and acidic residues" evidence="1">
    <location>
        <begin position="1"/>
        <end position="15"/>
    </location>
</feature>
<comment type="caution">
    <text evidence="2">The sequence shown here is derived from an EMBL/GenBank/DDBJ whole genome shotgun (WGS) entry which is preliminary data.</text>
</comment>
<dbReference type="EMBL" id="JASCZI010030700">
    <property type="protein sequence ID" value="MED6124386.1"/>
    <property type="molecule type" value="Genomic_DNA"/>
</dbReference>
<feature type="region of interest" description="Disordered" evidence="1">
    <location>
        <begin position="1"/>
        <end position="126"/>
    </location>
</feature>
<organism evidence="2 3">
    <name type="scientific">Stylosanthes scabra</name>
    <dbReference type="NCBI Taxonomy" id="79078"/>
    <lineage>
        <taxon>Eukaryota</taxon>
        <taxon>Viridiplantae</taxon>
        <taxon>Streptophyta</taxon>
        <taxon>Embryophyta</taxon>
        <taxon>Tracheophyta</taxon>
        <taxon>Spermatophyta</taxon>
        <taxon>Magnoliopsida</taxon>
        <taxon>eudicotyledons</taxon>
        <taxon>Gunneridae</taxon>
        <taxon>Pentapetalae</taxon>
        <taxon>rosids</taxon>
        <taxon>fabids</taxon>
        <taxon>Fabales</taxon>
        <taxon>Fabaceae</taxon>
        <taxon>Papilionoideae</taxon>
        <taxon>50 kb inversion clade</taxon>
        <taxon>dalbergioids sensu lato</taxon>
        <taxon>Dalbergieae</taxon>
        <taxon>Pterocarpus clade</taxon>
        <taxon>Stylosanthes</taxon>
    </lineage>
</organism>
<feature type="compositionally biased region" description="Acidic residues" evidence="1">
    <location>
        <begin position="107"/>
        <end position="126"/>
    </location>
</feature>